<organism evidence="1 2">
    <name type="scientific">Heterorhabditis bacteriophora</name>
    <name type="common">Entomopathogenic nematode worm</name>
    <dbReference type="NCBI Taxonomy" id="37862"/>
    <lineage>
        <taxon>Eukaryota</taxon>
        <taxon>Metazoa</taxon>
        <taxon>Ecdysozoa</taxon>
        <taxon>Nematoda</taxon>
        <taxon>Chromadorea</taxon>
        <taxon>Rhabditida</taxon>
        <taxon>Rhabditina</taxon>
        <taxon>Rhabditomorpha</taxon>
        <taxon>Strongyloidea</taxon>
        <taxon>Heterorhabditidae</taxon>
        <taxon>Heterorhabditis</taxon>
    </lineage>
</organism>
<protein>
    <submittedName>
        <fullName evidence="2">ZP domain-containing protein</fullName>
    </submittedName>
</protein>
<dbReference type="WBParaSite" id="Hba_14525">
    <property type="protein sequence ID" value="Hba_14525"/>
    <property type="gene ID" value="Hba_14525"/>
</dbReference>
<keyword evidence="1" id="KW-1185">Reference proteome</keyword>
<evidence type="ECO:0000313" key="2">
    <source>
        <dbReference type="WBParaSite" id="Hba_14525"/>
    </source>
</evidence>
<sequence length="178" mass="20056">MAEKISKSDEWESARGGSECGEPAWCTTLWRGGHFQWRRTGAHLKKTACCGHKLDGANIPQRFSMEFRSSDRDGPVHKDYVPASKPIFLAATHVYDSVVLLKYSFSVETCCNNGTDDFQRLAAPNDENAAHTIKLQPPKFHLPKATTLFERFDVRMLLAVAEMAINLLVVHLFQSFLQ</sequence>
<name>A0A1I7XAQ2_HETBA</name>
<dbReference type="AlphaFoldDB" id="A0A1I7XAQ2"/>
<accession>A0A1I7XAQ2</accession>
<reference evidence="2" key="1">
    <citation type="submission" date="2016-11" db="UniProtKB">
        <authorList>
            <consortium name="WormBaseParasite"/>
        </authorList>
    </citation>
    <scope>IDENTIFICATION</scope>
</reference>
<evidence type="ECO:0000313" key="1">
    <source>
        <dbReference type="Proteomes" id="UP000095283"/>
    </source>
</evidence>
<dbReference type="Proteomes" id="UP000095283">
    <property type="component" value="Unplaced"/>
</dbReference>
<proteinExistence type="predicted"/>